<accession>A0ABR9RRH3</accession>
<keyword evidence="8" id="KW-1185">Reference proteome</keyword>
<reference evidence="7 8" key="1">
    <citation type="submission" date="2020-10" db="EMBL/GenBank/DDBJ databases">
        <title>Nocardioides sp. isolated from sludge.</title>
        <authorList>
            <person name="Zhang X."/>
        </authorList>
    </citation>
    <scope>NUCLEOTIDE SEQUENCE [LARGE SCALE GENOMIC DNA]</scope>
    <source>
        <strain evidence="7 8">Y6</strain>
    </source>
</reference>
<evidence type="ECO:0000256" key="3">
    <source>
        <dbReference type="ARBA" id="ARBA00022737"/>
    </source>
</evidence>
<dbReference type="RefSeq" id="WP_193637502.1">
    <property type="nucleotide sequence ID" value="NZ_JADCSA010000004.1"/>
</dbReference>
<name>A0ABR9RRH3_9ACTN</name>
<evidence type="ECO:0000256" key="1">
    <source>
        <dbReference type="ARBA" id="ARBA00022614"/>
    </source>
</evidence>
<dbReference type="EMBL" id="JADCSA010000004">
    <property type="protein sequence ID" value="MBE7324175.1"/>
    <property type="molecule type" value="Genomic_DNA"/>
</dbReference>
<dbReference type="InterPro" id="IPR013210">
    <property type="entry name" value="LRR_N_plant-typ"/>
</dbReference>
<feature type="compositionally biased region" description="Low complexity" evidence="4">
    <location>
        <begin position="66"/>
        <end position="86"/>
    </location>
</feature>
<dbReference type="Pfam" id="PF08263">
    <property type="entry name" value="LRRNT_2"/>
    <property type="match status" value="1"/>
</dbReference>
<dbReference type="SMART" id="SM00369">
    <property type="entry name" value="LRR_TYP"/>
    <property type="match status" value="5"/>
</dbReference>
<evidence type="ECO:0000259" key="6">
    <source>
        <dbReference type="Pfam" id="PF23598"/>
    </source>
</evidence>
<dbReference type="InterPro" id="IPR032675">
    <property type="entry name" value="LRR_dom_sf"/>
</dbReference>
<dbReference type="PANTHER" id="PTHR48057:SF7">
    <property type="entry name" value="LEUCINE-RICH REPEAT SERINE_THREONINE-PROTEIN KINASE 1"/>
    <property type="match status" value="1"/>
</dbReference>
<dbReference type="InterPro" id="IPR001611">
    <property type="entry name" value="Leu-rich_rpt"/>
</dbReference>
<protein>
    <submittedName>
        <fullName evidence="7">Leucine-rich repeat domain-containing protein</fullName>
    </submittedName>
</protein>
<evidence type="ECO:0000313" key="7">
    <source>
        <dbReference type="EMBL" id="MBE7324175.1"/>
    </source>
</evidence>
<evidence type="ECO:0000256" key="4">
    <source>
        <dbReference type="SAM" id="MobiDB-lite"/>
    </source>
</evidence>
<keyword evidence="1" id="KW-0433">Leucine-rich repeat</keyword>
<dbReference type="InterPro" id="IPR055414">
    <property type="entry name" value="LRR_R13L4/SHOC2-like"/>
</dbReference>
<dbReference type="Pfam" id="PF23598">
    <property type="entry name" value="LRR_14"/>
    <property type="match status" value="1"/>
</dbReference>
<dbReference type="SUPFAM" id="SSF52058">
    <property type="entry name" value="L domain-like"/>
    <property type="match status" value="1"/>
</dbReference>
<feature type="compositionally biased region" description="Polar residues" evidence="4">
    <location>
        <begin position="56"/>
        <end position="65"/>
    </location>
</feature>
<dbReference type="InterPro" id="IPR052595">
    <property type="entry name" value="LRRC69/RLP"/>
</dbReference>
<organism evidence="7 8">
    <name type="scientific">Nocardioides malaquae</name>
    <dbReference type="NCBI Taxonomy" id="2773426"/>
    <lineage>
        <taxon>Bacteria</taxon>
        <taxon>Bacillati</taxon>
        <taxon>Actinomycetota</taxon>
        <taxon>Actinomycetes</taxon>
        <taxon>Propionibacteriales</taxon>
        <taxon>Nocardioidaceae</taxon>
        <taxon>Nocardioides</taxon>
    </lineage>
</organism>
<feature type="domain" description="Disease resistance R13L4/SHOC-2-like LRR" evidence="6">
    <location>
        <begin position="286"/>
        <end position="368"/>
    </location>
</feature>
<keyword evidence="2" id="KW-0732">Signal</keyword>
<comment type="caution">
    <text evidence="7">The sequence shown here is derived from an EMBL/GenBank/DDBJ whole genome shotgun (WGS) entry which is preliminary data.</text>
</comment>
<feature type="region of interest" description="Disordered" evidence="4">
    <location>
        <begin position="45"/>
        <end position="95"/>
    </location>
</feature>
<evidence type="ECO:0000259" key="5">
    <source>
        <dbReference type="Pfam" id="PF08263"/>
    </source>
</evidence>
<gene>
    <name evidence="7" type="ORF">IEQ44_05880</name>
</gene>
<proteinExistence type="predicted"/>
<dbReference type="PANTHER" id="PTHR48057">
    <property type="entry name" value="LEUCINE-RICH REPEAT SERINE/THREONINE-PROTEIN KINASE 1"/>
    <property type="match status" value="1"/>
</dbReference>
<evidence type="ECO:0000256" key="2">
    <source>
        <dbReference type="ARBA" id="ARBA00022729"/>
    </source>
</evidence>
<dbReference type="Proteomes" id="UP000756387">
    <property type="component" value="Unassembled WGS sequence"/>
</dbReference>
<feature type="domain" description="Leucine-rich repeat-containing N-terminal plant-type" evidence="5">
    <location>
        <begin position="203"/>
        <end position="219"/>
    </location>
</feature>
<sequence length="424" mass="44202">MADVNSGCRMPGSSAGGLVMSGVRRGLTAMASVAVIVASTISPTAAADPLDPARPSGQSAASRAATSFTLSPTTTTPGGKVTAKGKVPTKVKGKVHQVRRPVIVQTASGRKWTKAATGRTTKKGTYLVTFTAPVTSGVWKVRVTAPKKKIKGKVLKKFTTTSRTLTITSPTQRGCSVTGELPRAECEALVAIDTANPTANLGSGWGTGTDPCTWDGVTCETGHVAGLDLNGTQLTALPAEVEDLTHLTHLDLYDNQLVALPAQIGSLSHLIYLSLGGNQLAALPAEIWNLTQLTSLGLDGNRLAAVPAEIGNLADLTYLDLYGNQLTALPPEIWNLTDLTHLFLGDNQLTAVPLEIANLTHLTGLHLGDNDLAGDVTEWAQPLMAADTISELALDGNGCLTTTDPAVAEWLTDLESGWDDGCTP</sequence>
<dbReference type="Gene3D" id="3.80.10.10">
    <property type="entry name" value="Ribonuclease Inhibitor"/>
    <property type="match status" value="2"/>
</dbReference>
<keyword evidence="3" id="KW-0677">Repeat</keyword>
<dbReference type="SMART" id="SM00365">
    <property type="entry name" value="LRR_SD22"/>
    <property type="match status" value="2"/>
</dbReference>
<dbReference type="InterPro" id="IPR003591">
    <property type="entry name" value="Leu-rich_rpt_typical-subtyp"/>
</dbReference>
<evidence type="ECO:0000313" key="8">
    <source>
        <dbReference type="Proteomes" id="UP000756387"/>
    </source>
</evidence>
<dbReference type="Pfam" id="PF13855">
    <property type="entry name" value="LRR_8"/>
    <property type="match status" value="1"/>
</dbReference>